<dbReference type="AlphaFoldDB" id="A0A8S3E095"/>
<dbReference type="EMBL" id="CAJOBI010203315">
    <property type="protein sequence ID" value="CAF4998002.1"/>
    <property type="molecule type" value="Genomic_DNA"/>
</dbReference>
<comment type="caution">
    <text evidence="4">The sequence shown here is derived from an EMBL/GenBank/DDBJ whole genome shotgun (WGS) entry which is preliminary data.</text>
</comment>
<gene>
    <name evidence="2" type="ORF">BYL167_LOCUS49826</name>
    <name evidence="4" type="ORF">GIL414_LOCUS58115</name>
    <name evidence="3" type="ORF">SMN809_LOCUS56633</name>
</gene>
<proteinExistence type="predicted"/>
<dbReference type="EMBL" id="CAJOBH010149792">
    <property type="protein sequence ID" value="CAF4841268.1"/>
    <property type="molecule type" value="Genomic_DNA"/>
</dbReference>
<evidence type="ECO:0000313" key="2">
    <source>
        <dbReference type="EMBL" id="CAF4841268.1"/>
    </source>
</evidence>
<dbReference type="Proteomes" id="UP000681967">
    <property type="component" value="Unassembled WGS sequence"/>
</dbReference>
<dbReference type="EMBL" id="CAJOBJ010212984">
    <property type="protein sequence ID" value="CAF5015613.1"/>
    <property type="molecule type" value="Genomic_DNA"/>
</dbReference>
<evidence type="ECO:0000256" key="1">
    <source>
        <dbReference type="SAM" id="MobiDB-lite"/>
    </source>
</evidence>
<name>A0A8S3E095_9BILA</name>
<dbReference type="Proteomes" id="UP000676336">
    <property type="component" value="Unassembled WGS sequence"/>
</dbReference>
<evidence type="ECO:0000313" key="5">
    <source>
        <dbReference type="Proteomes" id="UP000681720"/>
    </source>
</evidence>
<feature type="region of interest" description="Disordered" evidence="1">
    <location>
        <begin position="1"/>
        <end position="25"/>
    </location>
</feature>
<evidence type="ECO:0000313" key="4">
    <source>
        <dbReference type="EMBL" id="CAF5015613.1"/>
    </source>
</evidence>
<protein>
    <submittedName>
        <fullName evidence="4">Uncharacterized protein</fullName>
    </submittedName>
</protein>
<sequence length="25" mass="2838">MRNQLDGSANDDEDGLNYEINGKIR</sequence>
<reference evidence="4" key="1">
    <citation type="submission" date="2021-02" db="EMBL/GenBank/DDBJ databases">
        <authorList>
            <person name="Nowell W R."/>
        </authorList>
    </citation>
    <scope>NUCLEOTIDE SEQUENCE</scope>
</reference>
<dbReference type="Proteomes" id="UP000681720">
    <property type="component" value="Unassembled WGS sequence"/>
</dbReference>
<feature type="non-terminal residue" evidence="4">
    <location>
        <position position="25"/>
    </location>
</feature>
<organism evidence="4 5">
    <name type="scientific">Rotaria magnacalcarata</name>
    <dbReference type="NCBI Taxonomy" id="392030"/>
    <lineage>
        <taxon>Eukaryota</taxon>
        <taxon>Metazoa</taxon>
        <taxon>Spiralia</taxon>
        <taxon>Gnathifera</taxon>
        <taxon>Rotifera</taxon>
        <taxon>Eurotatoria</taxon>
        <taxon>Bdelloidea</taxon>
        <taxon>Philodinida</taxon>
        <taxon>Philodinidae</taxon>
        <taxon>Rotaria</taxon>
    </lineage>
</organism>
<accession>A0A8S3E095</accession>
<evidence type="ECO:0000313" key="3">
    <source>
        <dbReference type="EMBL" id="CAF4998002.1"/>
    </source>
</evidence>